<protein>
    <submittedName>
        <fullName evidence="2">Uncharacterized protein</fullName>
    </submittedName>
</protein>
<feature type="transmembrane region" description="Helical" evidence="1">
    <location>
        <begin position="45"/>
        <end position="64"/>
    </location>
</feature>
<evidence type="ECO:0000313" key="3">
    <source>
        <dbReference type="Proteomes" id="UP001589532"/>
    </source>
</evidence>
<feature type="transmembrane region" description="Helical" evidence="1">
    <location>
        <begin position="119"/>
        <end position="141"/>
    </location>
</feature>
<organism evidence="2 3">
    <name type="scientific">Nonomuraea helvata</name>
    <dbReference type="NCBI Taxonomy" id="37484"/>
    <lineage>
        <taxon>Bacteria</taxon>
        <taxon>Bacillati</taxon>
        <taxon>Actinomycetota</taxon>
        <taxon>Actinomycetes</taxon>
        <taxon>Streptosporangiales</taxon>
        <taxon>Streptosporangiaceae</taxon>
        <taxon>Nonomuraea</taxon>
    </lineage>
</organism>
<accession>A0ABV5SDW8</accession>
<name>A0ABV5SDW8_9ACTN</name>
<reference evidence="2 3" key="1">
    <citation type="submission" date="2024-09" db="EMBL/GenBank/DDBJ databases">
        <authorList>
            <person name="Sun Q."/>
            <person name="Mori K."/>
        </authorList>
    </citation>
    <scope>NUCLEOTIDE SEQUENCE [LARGE SCALE GENOMIC DNA]</scope>
    <source>
        <strain evidence="2 3">JCM 3143</strain>
    </source>
</reference>
<proteinExistence type="predicted"/>
<dbReference type="EMBL" id="JBHMBW010000068">
    <property type="protein sequence ID" value="MFB9629837.1"/>
    <property type="molecule type" value="Genomic_DNA"/>
</dbReference>
<dbReference type="RefSeq" id="WP_344984402.1">
    <property type="nucleotide sequence ID" value="NZ_BAAAXV010000001.1"/>
</dbReference>
<evidence type="ECO:0000313" key="2">
    <source>
        <dbReference type="EMBL" id="MFB9629837.1"/>
    </source>
</evidence>
<keyword evidence="1" id="KW-0812">Transmembrane</keyword>
<sequence>MDPMTADRATNPRRLKPVLTIAPLAAALGALGGLAASSPVYVAAGAAGGLVWTALAALLAVPLLRLRARHPMFPSAVTLAAAFVAALTLGAGLVQHVMYPTPEAYLQLMRSNAAGGATGLYMAINPLLEWVLLPAALALAWHSKQRRLLLIAATVYYLQRLTTYVYFAPTVLSWTTGGDTVPLSQVGLWLNLDLARMTLDLTVIAILAAAALSRRTHTPALAHAIA</sequence>
<comment type="caution">
    <text evidence="2">The sequence shown here is derived from an EMBL/GenBank/DDBJ whole genome shotgun (WGS) entry which is preliminary data.</text>
</comment>
<evidence type="ECO:0000256" key="1">
    <source>
        <dbReference type="SAM" id="Phobius"/>
    </source>
</evidence>
<keyword evidence="1" id="KW-0472">Membrane</keyword>
<dbReference type="Proteomes" id="UP001589532">
    <property type="component" value="Unassembled WGS sequence"/>
</dbReference>
<feature type="transmembrane region" description="Helical" evidence="1">
    <location>
        <begin position="188"/>
        <end position="212"/>
    </location>
</feature>
<keyword evidence="1" id="KW-1133">Transmembrane helix</keyword>
<gene>
    <name evidence="2" type="ORF">ACFFSA_42785</name>
</gene>
<feature type="transmembrane region" description="Helical" evidence="1">
    <location>
        <begin position="76"/>
        <end position="99"/>
    </location>
</feature>
<keyword evidence="3" id="KW-1185">Reference proteome</keyword>
<feature type="transmembrane region" description="Helical" evidence="1">
    <location>
        <begin position="148"/>
        <end position="168"/>
    </location>
</feature>